<accession>A0A1D1W345</accession>
<evidence type="ECO:0000313" key="4">
    <source>
        <dbReference type="Proteomes" id="UP000186922"/>
    </source>
</evidence>
<evidence type="ECO:0000256" key="1">
    <source>
        <dbReference type="ARBA" id="ARBA00007865"/>
    </source>
</evidence>
<keyword evidence="2" id="KW-0732">Signal</keyword>
<dbReference type="EMBL" id="BDGG01000012">
    <property type="protein sequence ID" value="GAV05349.1"/>
    <property type="molecule type" value="Genomic_DNA"/>
</dbReference>
<dbReference type="InterPro" id="IPR037175">
    <property type="entry name" value="KFase_sf"/>
</dbReference>
<dbReference type="GO" id="GO:0019441">
    <property type="term" value="P:L-tryptophan catabolic process to kynurenine"/>
    <property type="evidence" value="ECO:0007669"/>
    <property type="project" value="InterPro"/>
</dbReference>
<organism evidence="3 4">
    <name type="scientific">Ramazzottius varieornatus</name>
    <name type="common">Water bear</name>
    <name type="synonym">Tardigrade</name>
    <dbReference type="NCBI Taxonomy" id="947166"/>
    <lineage>
        <taxon>Eukaryota</taxon>
        <taxon>Metazoa</taxon>
        <taxon>Ecdysozoa</taxon>
        <taxon>Tardigrada</taxon>
        <taxon>Eutardigrada</taxon>
        <taxon>Parachela</taxon>
        <taxon>Hypsibioidea</taxon>
        <taxon>Ramazzottiidae</taxon>
        <taxon>Ramazzottius</taxon>
    </lineage>
</organism>
<dbReference type="Proteomes" id="UP000186922">
    <property type="component" value="Unassembled WGS sequence"/>
</dbReference>
<dbReference type="GO" id="GO:0004061">
    <property type="term" value="F:arylformamidase activity"/>
    <property type="evidence" value="ECO:0007669"/>
    <property type="project" value="InterPro"/>
</dbReference>
<feature type="signal peptide" evidence="2">
    <location>
        <begin position="1"/>
        <end position="18"/>
    </location>
</feature>
<comment type="caution">
    <text evidence="3">The sequence shown here is derived from an EMBL/GenBank/DDBJ whole genome shotgun (WGS) entry which is preliminary data.</text>
</comment>
<comment type="similarity">
    <text evidence="1">Belongs to the Cyclase 1 superfamily.</text>
</comment>
<proteinExistence type="inferred from homology"/>
<dbReference type="PANTHER" id="PTHR31118">
    <property type="entry name" value="CYCLASE-LIKE PROTEIN 2"/>
    <property type="match status" value="1"/>
</dbReference>
<reference evidence="3 4" key="1">
    <citation type="journal article" date="2016" name="Nat. Commun.">
        <title>Extremotolerant tardigrade genome and improved radiotolerance of human cultured cells by tardigrade-unique protein.</title>
        <authorList>
            <person name="Hashimoto T."/>
            <person name="Horikawa D.D."/>
            <person name="Saito Y."/>
            <person name="Kuwahara H."/>
            <person name="Kozuka-Hata H."/>
            <person name="Shin-I T."/>
            <person name="Minakuchi Y."/>
            <person name="Ohishi K."/>
            <person name="Motoyama A."/>
            <person name="Aizu T."/>
            <person name="Enomoto A."/>
            <person name="Kondo K."/>
            <person name="Tanaka S."/>
            <person name="Hara Y."/>
            <person name="Koshikawa S."/>
            <person name="Sagara H."/>
            <person name="Miura T."/>
            <person name="Yokobori S."/>
            <person name="Miyagawa K."/>
            <person name="Suzuki Y."/>
            <person name="Kubo T."/>
            <person name="Oyama M."/>
            <person name="Kohara Y."/>
            <person name="Fujiyama A."/>
            <person name="Arakawa K."/>
            <person name="Katayama T."/>
            <person name="Toyoda A."/>
            <person name="Kunieda T."/>
        </authorList>
    </citation>
    <scope>NUCLEOTIDE SEQUENCE [LARGE SCALE GENOMIC DNA]</scope>
    <source>
        <strain evidence="3 4">YOKOZUNA-1</strain>
    </source>
</reference>
<evidence type="ECO:0008006" key="5">
    <source>
        <dbReference type="Google" id="ProtNLM"/>
    </source>
</evidence>
<dbReference type="SUPFAM" id="SSF102198">
    <property type="entry name" value="Putative cyclase"/>
    <property type="match status" value="1"/>
</dbReference>
<sequence>MEAHYLLSLFVCAYSAVGHPVSRFSVSSDRLLDLSHSFDENTVYWPTIPENSTFHLKTLHELINSTDGTAYRDKFFQGSEHGGTHMDAPSHFWKNGSSVEKISADKLMGPAVVIDVKEKAATNPVYQVTIQDVVDWEEQHGRIPEGAFVFMNSGWDTFWPDKQTIFNFDNTSGTETYHFPAFHPNATDFLVYQRSIKGLGVDTPSTDYGQAKVLGTHIILAKNDLVGFENVRNLGKLTPAGAHVIAIPMKIVDGSGAPLGLLGVNP</sequence>
<evidence type="ECO:0000256" key="2">
    <source>
        <dbReference type="SAM" id="SignalP"/>
    </source>
</evidence>
<dbReference type="AlphaFoldDB" id="A0A1D1W345"/>
<feature type="chain" id="PRO_5008899147" description="Cyclase" evidence="2">
    <location>
        <begin position="19"/>
        <end position="266"/>
    </location>
</feature>
<protein>
    <recommendedName>
        <fullName evidence="5">Cyclase</fullName>
    </recommendedName>
</protein>
<dbReference type="Gene3D" id="3.50.30.50">
    <property type="entry name" value="Putative cyclase"/>
    <property type="match status" value="1"/>
</dbReference>
<name>A0A1D1W345_RAMVA</name>
<dbReference type="InterPro" id="IPR007325">
    <property type="entry name" value="KFase/CYL"/>
</dbReference>
<dbReference type="OrthoDB" id="7108654at2759"/>
<evidence type="ECO:0000313" key="3">
    <source>
        <dbReference type="EMBL" id="GAV05349.1"/>
    </source>
</evidence>
<dbReference type="STRING" id="947166.A0A1D1W345"/>
<gene>
    <name evidence="3" type="primary">RvY_15497-1</name>
    <name evidence="3" type="synonym">RvY_15497.1</name>
    <name evidence="3" type="ORF">RvY_15497</name>
</gene>
<keyword evidence="4" id="KW-1185">Reference proteome</keyword>
<dbReference type="PANTHER" id="PTHR31118:SF12">
    <property type="entry name" value="CYCLASE-LIKE PROTEIN 2"/>
    <property type="match status" value="1"/>
</dbReference>
<dbReference type="Pfam" id="PF04199">
    <property type="entry name" value="Cyclase"/>
    <property type="match status" value="1"/>
</dbReference>